<name>A0A1G5PPN1_9RHOB</name>
<evidence type="ECO:0000256" key="1">
    <source>
        <dbReference type="SAM" id="MobiDB-lite"/>
    </source>
</evidence>
<dbReference type="OrthoDB" id="9814072at2"/>
<dbReference type="InterPro" id="IPR001584">
    <property type="entry name" value="Integrase_cat-core"/>
</dbReference>
<accession>A0A1G5PPN1</accession>
<dbReference type="InterPro" id="IPR036397">
    <property type="entry name" value="RNaseH_sf"/>
</dbReference>
<evidence type="ECO:0000313" key="3">
    <source>
        <dbReference type="EMBL" id="SCZ51286.1"/>
    </source>
</evidence>
<evidence type="ECO:0000313" key="4">
    <source>
        <dbReference type="Proteomes" id="UP000198767"/>
    </source>
</evidence>
<feature type="domain" description="Integrase catalytic" evidence="2">
    <location>
        <begin position="284"/>
        <end position="500"/>
    </location>
</feature>
<feature type="region of interest" description="Disordered" evidence="1">
    <location>
        <begin position="669"/>
        <end position="713"/>
    </location>
</feature>
<sequence>MKVAPIFRIYPHDKVDYNGATWRAFAHGPNGVTLRCSDNPEVFDTISHEKLRRLLKAPHFKIWPGHYSQNSARLRALGTEELIADQPLWQQQKIRDRLFCIQRWFTEEDVGRVKRTPLNAKPFITALDIEMMKRCIGRTLQHKKRQTGQIVEVTFGPSFDTLMRWVRKYEKSGYNPLSLKDGRCNSGNHNRKFCDETYAFIDTQILAYASPERRYANEVAFETQLAIDDMNEARLEVGQNQLGRPCARQIERYISELPPFLVKCEREGIDRARGIFNCSSTGLETLLPCERFEMDGWKGDVMLLLHDAGISSKLPPEVLQRIPRSRVWVYVVIDHATRCVVGLRVVLNGSADETVRALEMATRDKTTISDAVGTTFNWVEGGGFSTVVSDQGSEFANEQFETAAISALGAYERNPAAAPSLRGVNERLFGIFSTKITPMMSGRTFGNIFERGDIDPASTAALTPEQLLRILIWYVVDIYHRTPHAGIGYVAPSVKWAELTKEVGTSAPPDGYRMRAAFGEMITRQVDGTGVLVNGIRYTSPKLRKFFIDNYMCDVDIRVDPYDISWVVVRVDDNWIAAYSTIPDLEGVTSEEWAEANLAKKRKGQAQFERDLPAIRKAIAAIRKINGDAAALVGLTPKRLTADYINQLEEELFNGEEVIPWRDPEPVPDVGQVFTGGMPTGQPKQGENDLESPIVEAPKPSGLKPKWTLEGGE</sequence>
<evidence type="ECO:0000259" key="2">
    <source>
        <dbReference type="PROSITE" id="PS50994"/>
    </source>
</evidence>
<dbReference type="STRING" id="1156985.SAMN04488118_101454"/>
<dbReference type="GO" id="GO:0015074">
    <property type="term" value="P:DNA integration"/>
    <property type="evidence" value="ECO:0007669"/>
    <property type="project" value="InterPro"/>
</dbReference>
<gene>
    <name evidence="3" type="ORF">SAMN04488118_101454</name>
</gene>
<reference evidence="3 4" key="1">
    <citation type="submission" date="2016-10" db="EMBL/GenBank/DDBJ databases">
        <authorList>
            <person name="de Groot N.N."/>
        </authorList>
    </citation>
    <scope>NUCLEOTIDE SEQUENCE [LARGE SCALE GENOMIC DNA]</scope>
    <source>
        <strain evidence="3 4">U95</strain>
    </source>
</reference>
<dbReference type="Pfam" id="PF09299">
    <property type="entry name" value="Mu-transpos_C"/>
    <property type="match status" value="1"/>
</dbReference>
<keyword evidence="4" id="KW-1185">Reference proteome</keyword>
<dbReference type="Proteomes" id="UP000198767">
    <property type="component" value="Unassembled WGS sequence"/>
</dbReference>
<dbReference type="AlphaFoldDB" id="A0A1G5PPN1"/>
<organism evidence="3 4">
    <name type="scientific">Epibacterium ulvae</name>
    <dbReference type="NCBI Taxonomy" id="1156985"/>
    <lineage>
        <taxon>Bacteria</taxon>
        <taxon>Pseudomonadati</taxon>
        <taxon>Pseudomonadota</taxon>
        <taxon>Alphaproteobacteria</taxon>
        <taxon>Rhodobacterales</taxon>
        <taxon>Roseobacteraceae</taxon>
        <taxon>Epibacterium</taxon>
    </lineage>
</organism>
<dbReference type="InterPro" id="IPR015378">
    <property type="entry name" value="Transposase-like_Mu_C"/>
</dbReference>
<dbReference type="EMBL" id="FMWG01000001">
    <property type="protein sequence ID" value="SCZ51286.1"/>
    <property type="molecule type" value="Genomic_DNA"/>
</dbReference>
<dbReference type="PROSITE" id="PS50994">
    <property type="entry name" value="INTEGRASE"/>
    <property type="match status" value="1"/>
</dbReference>
<dbReference type="Gene3D" id="3.30.420.10">
    <property type="entry name" value="Ribonuclease H-like superfamily/Ribonuclease H"/>
    <property type="match status" value="1"/>
</dbReference>
<dbReference type="SUPFAM" id="SSF53098">
    <property type="entry name" value="Ribonuclease H-like"/>
    <property type="match status" value="1"/>
</dbReference>
<proteinExistence type="predicted"/>
<dbReference type="GO" id="GO:0003676">
    <property type="term" value="F:nucleic acid binding"/>
    <property type="evidence" value="ECO:0007669"/>
    <property type="project" value="InterPro"/>
</dbReference>
<protein>
    <submittedName>
        <fullName evidence="3">Mu transposase, C-terminal</fullName>
    </submittedName>
</protein>
<dbReference type="InterPro" id="IPR012337">
    <property type="entry name" value="RNaseH-like_sf"/>
</dbReference>
<dbReference type="RefSeq" id="WP_090215494.1">
    <property type="nucleotide sequence ID" value="NZ_FMWG01000001.1"/>
</dbReference>